<dbReference type="AlphaFoldDB" id="A0A383DRB2"/>
<feature type="non-terminal residue" evidence="11">
    <location>
        <position position="90"/>
    </location>
</feature>
<dbReference type="Gene3D" id="1.20.120.1760">
    <property type="match status" value="1"/>
</dbReference>
<evidence type="ECO:0000256" key="3">
    <source>
        <dbReference type="ARBA" id="ARBA00022679"/>
    </source>
</evidence>
<feature type="transmembrane region" description="Helical" evidence="10">
    <location>
        <begin position="13"/>
        <end position="40"/>
    </location>
</feature>
<accession>A0A383DRB2</accession>
<dbReference type="Pfam" id="PF01066">
    <property type="entry name" value="CDP-OH_P_transf"/>
    <property type="match status" value="1"/>
</dbReference>
<evidence type="ECO:0000256" key="7">
    <source>
        <dbReference type="ARBA" id="ARBA00023136"/>
    </source>
</evidence>
<proteinExistence type="predicted"/>
<dbReference type="GO" id="GO:0016020">
    <property type="term" value="C:membrane"/>
    <property type="evidence" value="ECO:0007669"/>
    <property type="project" value="UniProtKB-SubCell"/>
</dbReference>
<dbReference type="EMBL" id="UINC01219541">
    <property type="protein sequence ID" value="SVE47047.1"/>
    <property type="molecule type" value="Genomic_DNA"/>
</dbReference>
<dbReference type="GO" id="GO:0016780">
    <property type="term" value="F:phosphotransferase activity, for other substituted phosphate groups"/>
    <property type="evidence" value="ECO:0007669"/>
    <property type="project" value="InterPro"/>
</dbReference>
<keyword evidence="8" id="KW-0594">Phospholipid biosynthesis</keyword>
<dbReference type="PANTHER" id="PTHR14269">
    <property type="entry name" value="CDP-DIACYLGLYCEROL--GLYCEROL-3-PHOSPHATE 3-PHOSPHATIDYLTRANSFERASE-RELATED"/>
    <property type="match status" value="1"/>
</dbReference>
<evidence type="ECO:0000256" key="1">
    <source>
        <dbReference type="ARBA" id="ARBA00004141"/>
    </source>
</evidence>
<keyword evidence="2" id="KW-0444">Lipid biosynthesis</keyword>
<comment type="subcellular location">
    <subcellularLocation>
        <location evidence="1">Membrane</location>
        <topology evidence="1">Multi-pass membrane protein</topology>
    </subcellularLocation>
</comment>
<keyword evidence="7 10" id="KW-0472">Membrane</keyword>
<evidence type="ECO:0000256" key="9">
    <source>
        <dbReference type="ARBA" id="ARBA00023264"/>
    </source>
</evidence>
<dbReference type="InterPro" id="IPR048254">
    <property type="entry name" value="CDP_ALCOHOL_P_TRANSF_CS"/>
</dbReference>
<dbReference type="PROSITE" id="PS00379">
    <property type="entry name" value="CDP_ALCOHOL_P_TRANSF"/>
    <property type="match status" value="1"/>
</dbReference>
<dbReference type="PANTHER" id="PTHR14269:SF11">
    <property type="entry name" value="CDP-DIACYLGLYCEROL--GLYCEROL-3-PHOSPHATE 3-PHOSPHATIDYLTRANSFERASE"/>
    <property type="match status" value="1"/>
</dbReference>
<keyword evidence="5 10" id="KW-1133">Transmembrane helix</keyword>
<dbReference type="InterPro" id="IPR000462">
    <property type="entry name" value="CDP-OH_P_trans"/>
</dbReference>
<dbReference type="InterPro" id="IPR043130">
    <property type="entry name" value="CDP-OH_PTrfase_TM_dom"/>
</dbReference>
<evidence type="ECO:0000256" key="5">
    <source>
        <dbReference type="ARBA" id="ARBA00022989"/>
    </source>
</evidence>
<dbReference type="InterPro" id="IPR050324">
    <property type="entry name" value="CDP-alcohol_PTase-I"/>
</dbReference>
<evidence type="ECO:0000256" key="6">
    <source>
        <dbReference type="ARBA" id="ARBA00023098"/>
    </source>
</evidence>
<dbReference type="GO" id="GO:0046474">
    <property type="term" value="P:glycerophospholipid biosynthetic process"/>
    <property type="evidence" value="ECO:0007669"/>
    <property type="project" value="TreeGrafter"/>
</dbReference>
<evidence type="ECO:0000256" key="4">
    <source>
        <dbReference type="ARBA" id="ARBA00022692"/>
    </source>
</evidence>
<sequence>MHSLPTALTLSRFVFGIIVAALLCIESNTAVLIAVILFVLGSLSDAADGAFARRQENPSKFGAFLDPIADKFLVFIVLISLVFNYDSLYI</sequence>
<evidence type="ECO:0008006" key="12">
    <source>
        <dbReference type="Google" id="ProtNLM"/>
    </source>
</evidence>
<evidence type="ECO:0000313" key="11">
    <source>
        <dbReference type="EMBL" id="SVE47047.1"/>
    </source>
</evidence>
<keyword evidence="6" id="KW-0443">Lipid metabolism</keyword>
<keyword evidence="4 10" id="KW-0812">Transmembrane</keyword>
<name>A0A383DRB2_9ZZZZ</name>
<protein>
    <recommendedName>
        <fullName evidence="12">CDP-diacylglycerol--glycerol-3-phosphate 3-phosphatidyltransferase</fullName>
    </recommendedName>
</protein>
<keyword evidence="9" id="KW-1208">Phospholipid metabolism</keyword>
<keyword evidence="3" id="KW-0808">Transferase</keyword>
<evidence type="ECO:0000256" key="2">
    <source>
        <dbReference type="ARBA" id="ARBA00022516"/>
    </source>
</evidence>
<evidence type="ECO:0000256" key="8">
    <source>
        <dbReference type="ARBA" id="ARBA00023209"/>
    </source>
</evidence>
<reference evidence="11" key="1">
    <citation type="submission" date="2018-05" db="EMBL/GenBank/DDBJ databases">
        <authorList>
            <person name="Lanie J.A."/>
            <person name="Ng W.-L."/>
            <person name="Kazmierczak K.M."/>
            <person name="Andrzejewski T.M."/>
            <person name="Davidsen T.M."/>
            <person name="Wayne K.J."/>
            <person name="Tettelin H."/>
            <person name="Glass J.I."/>
            <person name="Rusch D."/>
            <person name="Podicherti R."/>
            <person name="Tsui H.-C.T."/>
            <person name="Winkler M.E."/>
        </authorList>
    </citation>
    <scope>NUCLEOTIDE SEQUENCE</scope>
</reference>
<evidence type="ECO:0000256" key="10">
    <source>
        <dbReference type="SAM" id="Phobius"/>
    </source>
</evidence>
<gene>
    <name evidence="11" type="ORF">METZ01_LOCUS499901</name>
</gene>
<organism evidence="11">
    <name type="scientific">marine metagenome</name>
    <dbReference type="NCBI Taxonomy" id="408172"/>
    <lineage>
        <taxon>unclassified sequences</taxon>
        <taxon>metagenomes</taxon>
        <taxon>ecological metagenomes</taxon>
    </lineage>
</organism>
<feature type="transmembrane region" description="Helical" evidence="10">
    <location>
        <begin position="61"/>
        <end position="83"/>
    </location>
</feature>